<comment type="caution">
    <text evidence="6">The sequence shown here is derived from an EMBL/GenBank/DDBJ whole genome shotgun (WGS) entry which is preliminary data.</text>
</comment>
<name>A0AAW1QR95_9CHLO</name>
<dbReference type="InterPro" id="IPR041691">
    <property type="entry name" value="Atg6/beclin_CC"/>
</dbReference>
<evidence type="ECO:0000259" key="5">
    <source>
        <dbReference type="Pfam" id="PF17675"/>
    </source>
</evidence>
<dbReference type="GO" id="GO:0045324">
    <property type="term" value="P:late endosome to vacuole transport"/>
    <property type="evidence" value="ECO:0007669"/>
    <property type="project" value="TreeGrafter"/>
</dbReference>
<proteinExistence type="inferred from homology"/>
<dbReference type="InterPro" id="IPR038274">
    <property type="entry name" value="Atg6/Beclin_C_sf"/>
</dbReference>
<accession>A0AAW1QR95</accession>
<dbReference type="AlphaFoldDB" id="A0AAW1QR95"/>
<dbReference type="Gene3D" id="1.10.418.40">
    <property type="entry name" value="Autophagy protein 6/Beclin 1"/>
    <property type="match status" value="1"/>
</dbReference>
<feature type="domain" description="Atg6 BARA" evidence="4">
    <location>
        <begin position="264"/>
        <end position="435"/>
    </location>
</feature>
<evidence type="ECO:0000313" key="6">
    <source>
        <dbReference type="EMBL" id="KAK9824013.1"/>
    </source>
</evidence>
<dbReference type="InterPro" id="IPR040455">
    <property type="entry name" value="Atg6_BARA"/>
</dbReference>
<dbReference type="PANTHER" id="PTHR12768:SF4">
    <property type="entry name" value="BECLIN-1"/>
    <property type="match status" value="1"/>
</dbReference>
<dbReference type="PANTHER" id="PTHR12768">
    <property type="entry name" value="BECLIN 1"/>
    <property type="match status" value="1"/>
</dbReference>
<dbReference type="Pfam" id="PF17675">
    <property type="entry name" value="APG6_N"/>
    <property type="match status" value="1"/>
</dbReference>
<dbReference type="GO" id="GO:0000045">
    <property type="term" value="P:autophagosome assembly"/>
    <property type="evidence" value="ECO:0007669"/>
    <property type="project" value="TreeGrafter"/>
</dbReference>
<keyword evidence="2 3" id="KW-0175">Coiled coil</keyword>
<evidence type="ECO:0000256" key="2">
    <source>
        <dbReference type="ARBA" id="ARBA00023054"/>
    </source>
</evidence>
<dbReference type="FunFam" id="1.10.418.40:FF:000002">
    <property type="entry name" value="Beclin 1 protein"/>
    <property type="match status" value="1"/>
</dbReference>
<feature type="coiled-coil region" evidence="3">
    <location>
        <begin position="143"/>
        <end position="228"/>
    </location>
</feature>
<dbReference type="GO" id="GO:0030674">
    <property type="term" value="F:protein-macromolecule adaptor activity"/>
    <property type="evidence" value="ECO:0007669"/>
    <property type="project" value="TreeGrafter"/>
</dbReference>
<protein>
    <recommendedName>
        <fullName evidence="8">Beclin 1</fullName>
    </recommendedName>
</protein>
<keyword evidence="7" id="KW-1185">Reference proteome</keyword>
<dbReference type="Proteomes" id="UP001489004">
    <property type="component" value="Unassembled WGS sequence"/>
</dbReference>
<dbReference type="Pfam" id="PF04111">
    <property type="entry name" value="APG6"/>
    <property type="match status" value="1"/>
</dbReference>
<gene>
    <name evidence="6" type="ORF">WJX72_006970</name>
</gene>
<dbReference type="GO" id="GO:0006995">
    <property type="term" value="P:cellular response to nitrogen starvation"/>
    <property type="evidence" value="ECO:0007669"/>
    <property type="project" value="TreeGrafter"/>
</dbReference>
<reference evidence="6 7" key="1">
    <citation type="journal article" date="2024" name="Nat. Commun.">
        <title>Phylogenomics reveals the evolutionary origins of lichenization in chlorophyte algae.</title>
        <authorList>
            <person name="Puginier C."/>
            <person name="Libourel C."/>
            <person name="Otte J."/>
            <person name="Skaloud P."/>
            <person name="Haon M."/>
            <person name="Grisel S."/>
            <person name="Petersen M."/>
            <person name="Berrin J.G."/>
            <person name="Delaux P.M."/>
            <person name="Dal Grande F."/>
            <person name="Keller J."/>
        </authorList>
    </citation>
    <scope>NUCLEOTIDE SEQUENCE [LARGE SCALE GENOMIC DNA]</scope>
    <source>
        <strain evidence="6 7">SAG 2043</strain>
    </source>
</reference>
<sequence length="452" mass="50290">MEQVFHCQSCRAKLNIIGIDNTQHEGVSVSHRQSSLLGASAFGGSKVDESFVLLDSAGRRGQPPSDAHASGSGHRSLDESFVMLAGSASVLKQAPSGMRASSHGIPMQALDDRFAQLAKTFEIASGECKVDQPLCLDCSTRVREEVDAAVAEAEADIAAYESALDRLTHEEEQPMSRQDFEEEMRQAHELEAQERQRAQQLQQEASAAEAELADLKAASAELSTLEERYWHDFNDFQLQLRSHVEERDVVISKIERTNLLLERLRRTNVYNDVFHIWYDGPFGTIGGFRMGKTPTCPVEWDEINAAWGQAVLLLHTMAQACKLNFSCCRLLPLGSYPRVADKRSTLDLHGPVNKLYCTSYDRAMTLFLSCLNEFADFAKARDSAEGKRETFELPYAVDADRVGGMTIKLMFNKDAKWTKALKFMLTDLKWCLKWVIAQQDGAGLSTAPVLAA</sequence>
<dbReference type="GO" id="GO:0000423">
    <property type="term" value="P:mitophagy"/>
    <property type="evidence" value="ECO:0007669"/>
    <property type="project" value="TreeGrafter"/>
</dbReference>
<dbReference type="GO" id="GO:0043548">
    <property type="term" value="F:phosphatidylinositol 3-kinase binding"/>
    <property type="evidence" value="ECO:0007669"/>
    <property type="project" value="TreeGrafter"/>
</dbReference>
<comment type="similarity">
    <text evidence="1">Belongs to the beclin family.</text>
</comment>
<evidence type="ECO:0000256" key="1">
    <source>
        <dbReference type="ARBA" id="ARBA00005965"/>
    </source>
</evidence>
<dbReference type="GO" id="GO:0034271">
    <property type="term" value="C:phosphatidylinositol 3-kinase complex, class III, type I"/>
    <property type="evidence" value="ECO:0007669"/>
    <property type="project" value="TreeGrafter"/>
</dbReference>
<organism evidence="6 7">
    <name type="scientific">[Myrmecia] bisecta</name>
    <dbReference type="NCBI Taxonomy" id="41462"/>
    <lineage>
        <taxon>Eukaryota</taxon>
        <taxon>Viridiplantae</taxon>
        <taxon>Chlorophyta</taxon>
        <taxon>core chlorophytes</taxon>
        <taxon>Trebouxiophyceae</taxon>
        <taxon>Trebouxiales</taxon>
        <taxon>Trebouxiaceae</taxon>
        <taxon>Myrmecia</taxon>
    </lineage>
</organism>
<evidence type="ECO:0000256" key="3">
    <source>
        <dbReference type="SAM" id="Coils"/>
    </source>
</evidence>
<evidence type="ECO:0008006" key="8">
    <source>
        <dbReference type="Google" id="ProtNLM"/>
    </source>
</evidence>
<dbReference type="GO" id="GO:0000407">
    <property type="term" value="C:phagophore assembly site"/>
    <property type="evidence" value="ECO:0007669"/>
    <property type="project" value="TreeGrafter"/>
</dbReference>
<evidence type="ECO:0000313" key="7">
    <source>
        <dbReference type="Proteomes" id="UP001489004"/>
    </source>
</evidence>
<dbReference type="GO" id="GO:0034272">
    <property type="term" value="C:phosphatidylinositol 3-kinase complex, class III, type II"/>
    <property type="evidence" value="ECO:0007669"/>
    <property type="project" value="TreeGrafter"/>
</dbReference>
<feature type="domain" description="Atg6/beclin coiled-coil" evidence="5">
    <location>
        <begin position="133"/>
        <end position="256"/>
    </location>
</feature>
<dbReference type="EMBL" id="JALJOR010000002">
    <property type="protein sequence ID" value="KAK9824013.1"/>
    <property type="molecule type" value="Genomic_DNA"/>
</dbReference>
<evidence type="ECO:0000259" key="4">
    <source>
        <dbReference type="Pfam" id="PF04111"/>
    </source>
</evidence>
<dbReference type="InterPro" id="IPR007243">
    <property type="entry name" value="Atg6/Beclin"/>
</dbReference>